<sequence length="105" mass="12436">MPSQATERYQSFAEFYPYYLQEHSNPTCRRLHYVGSLLVLAILAYALLNQQWLWLLCVPLVGYGFAWIGHFVFEKNRPATFQYPLYSLMGDWVMLKDAFTGRIRF</sequence>
<dbReference type="Pfam" id="PF06127">
    <property type="entry name" value="Mpo1-like"/>
    <property type="match status" value="1"/>
</dbReference>
<feature type="transmembrane region" description="Helical" evidence="1">
    <location>
        <begin position="53"/>
        <end position="73"/>
    </location>
</feature>
<proteinExistence type="predicted"/>
<dbReference type="PANTHER" id="PTHR34205:SF2">
    <property type="entry name" value="DUF962 DOMAIN-CONTAINING PROTEIN"/>
    <property type="match status" value="1"/>
</dbReference>
<dbReference type="InterPro" id="IPR009305">
    <property type="entry name" value="Mpo1-like"/>
</dbReference>
<dbReference type="PANTHER" id="PTHR34205">
    <property type="entry name" value="TRANSMEMBRANE PROTEIN"/>
    <property type="match status" value="1"/>
</dbReference>
<evidence type="ECO:0008006" key="4">
    <source>
        <dbReference type="Google" id="ProtNLM"/>
    </source>
</evidence>
<gene>
    <name evidence="2" type="ORF">SAMN05216600_10571</name>
</gene>
<dbReference type="RefSeq" id="WP_069518238.1">
    <property type="nucleotide sequence ID" value="NZ_FOFP01000005.1"/>
</dbReference>
<keyword evidence="1" id="KW-0812">Transmembrane</keyword>
<feature type="transmembrane region" description="Helical" evidence="1">
    <location>
        <begin position="31"/>
        <end position="47"/>
    </location>
</feature>
<evidence type="ECO:0000313" key="2">
    <source>
        <dbReference type="EMBL" id="SEQ33406.1"/>
    </source>
</evidence>
<organism evidence="2 3">
    <name type="scientific">Pseudomonas cuatrocienegasensis</name>
    <dbReference type="NCBI Taxonomy" id="543360"/>
    <lineage>
        <taxon>Bacteria</taxon>
        <taxon>Pseudomonadati</taxon>
        <taxon>Pseudomonadota</taxon>
        <taxon>Gammaproteobacteria</taxon>
        <taxon>Pseudomonadales</taxon>
        <taxon>Pseudomonadaceae</taxon>
        <taxon>Pseudomonas</taxon>
    </lineage>
</organism>
<reference evidence="2 3" key="1">
    <citation type="submission" date="2016-10" db="EMBL/GenBank/DDBJ databases">
        <authorList>
            <person name="Varghese N."/>
            <person name="Submissions S."/>
        </authorList>
    </citation>
    <scope>NUCLEOTIDE SEQUENCE [LARGE SCALE GENOMIC DNA]</scope>
    <source>
        <strain evidence="2 3">CIP 109853</strain>
    </source>
</reference>
<comment type="caution">
    <text evidence="2">The sequence shown here is derived from an EMBL/GenBank/DDBJ whole genome shotgun (WGS) entry which is preliminary data.</text>
</comment>
<keyword evidence="1" id="KW-1133">Transmembrane helix</keyword>
<dbReference type="EMBL" id="FOFP01000005">
    <property type="protein sequence ID" value="SEQ33406.1"/>
    <property type="molecule type" value="Genomic_DNA"/>
</dbReference>
<name>A0ABY1B9W0_9PSED</name>
<keyword evidence="3" id="KW-1185">Reference proteome</keyword>
<evidence type="ECO:0000256" key="1">
    <source>
        <dbReference type="SAM" id="Phobius"/>
    </source>
</evidence>
<keyword evidence="1" id="KW-0472">Membrane</keyword>
<accession>A0ABY1B9W0</accession>
<evidence type="ECO:0000313" key="3">
    <source>
        <dbReference type="Proteomes" id="UP000198512"/>
    </source>
</evidence>
<protein>
    <recommendedName>
        <fullName evidence="4">DUF962 domain-containing protein</fullName>
    </recommendedName>
</protein>
<dbReference type="Proteomes" id="UP000198512">
    <property type="component" value="Unassembled WGS sequence"/>
</dbReference>